<dbReference type="EMBL" id="JBHSWJ010000002">
    <property type="protein sequence ID" value="MFC6713386.1"/>
    <property type="molecule type" value="Genomic_DNA"/>
</dbReference>
<name>A0ABW2AR46_9MICO</name>
<evidence type="ECO:0000313" key="2">
    <source>
        <dbReference type="EMBL" id="MFC6713386.1"/>
    </source>
</evidence>
<dbReference type="Gene3D" id="3.90.950.20">
    <property type="entry name" value="CinA-like"/>
    <property type="match status" value="1"/>
</dbReference>
<accession>A0ABW2AR46</accession>
<dbReference type="NCBIfam" id="TIGR00199">
    <property type="entry name" value="PncC_domain"/>
    <property type="match status" value="1"/>
</dbReference>
<keyword evidence="3" id="KW-1185">Reference proteome</keyword>
<organism evidence="2 3">
    <name type="scientific">Branchiibius cervicis</name>
    <dbReference type="NCBI Taxonomy" id="908252"/>
    <lineage>
        <taxon>Bacteria</taxon>
        <taxon>Bacillati</taxon>
        <taxon>Actinomycetota</taxon>
        <taxon>Actinomycetes</taxon>
        <taxon>Micrococcales</taxon>
        <taxon>Dermacoccaceae</taxon>
        <taxon>Branchiibius</taxon>
    </lineage>
</organism>
<dbReference type="SUPFAM" id="SSF142433">
    <property type="entry name" value="CinA-like"/>
    <property type="match status" value="1"/>
</dbReference>
<dbReference type="Proteomes" id="UP001596356">
    <property type="component" value="Unassembled WGS sequence"/>
</dbReference>
<gene>
    <name evidence="2" type="ORF">ACFQBT_05835</name>
</gene>
<comment type="caution">
    <text evidence="2">The sequence shown here is derived from an EMBL/GenBank/DDBJ whole genome shotgun (WGS) entry which is preliminary data.</text>
</comment>
<dbReference type="InterPro" id="IPR036653">
    <property type="entry name" value="CinA-like_C"/>
</dbReference>
<sequence length="157" mass="15615">MSTASRAIAQLQAAGLSVAVAESLTGGLVTAALTAVPGASAVVRGGVVSYATDTKSSVLGVDDFLLRAGGPVQADVARQMAHGVRRVLGADLGIATTGVAGPDPQGIAPVGRVFIAVAWESGDDVRILSLNGSRDEIRAATVERALGLLIDAARGTA</sequence>
<dbReference type="RefSeq" id="WP_377821088.1">
    <property type="nucleotide sequence ID" value="NZ_JBHSWJ010000002.1"/>
</dbReference>
<protein>
    <submittedName>
        <fullName evidence="2">CinA family protein</fullName>
    </submittedName>
</protein>
<dbReference type="Pfam" id="PF02464">
    <property type="entry name" value="CinA"/>
    <property type="match status" value="1"/>
</dbReference>
<evidence type="ECO:0000259" key="1">
    <source>
        <dbReference type="Pfam" id="PF02464"/>
    </source>
</evidence>
<reference evidence="3" key="1">
    <citation type="journal article" date="2019" name="Int. J. Syst. Evol. Microbiol.">
        <title>The Global Catalogue of Microorganisms (GCM) 10K type strain sequencing project: providing services to taxonomists for standard genome sequencing and annotation.</title>
        <authorList>
            <consortium name="The Broad Institute Genomics Platform"/>
            <consortium name="The Broad Institute Genome Sequencing Center for Infectious Disease"/>
            <person name="Wu L."/>
            <person name="Ma J."/>
        </authorList>
    </citation>
    <scope>NUCLEOTIDE SEQUENCE [LARGE SCALE GENOMIC DNA]</scope>
    <source>
        <strain evidence="3">NBRC 106593</strain>
    </source>
</reference>
<dbReference type="InterPro" id="IPR008136">
    <property type="entry name" value="CinA_C"/>
</dbReference>
<evidence type="ECO:0000313" key="3">
    <source>
        <dbReference type="Proteomes" id="UP001596356"/>
    </source>
</evidence>
<proteinExistence type="predicted"/>
<feature type="domain" description="CinA C-terminal" evidence="1">
    <location>
        <begin position="4"/>
        <end position="151"/>
    </location>
</feature>